<dbReference type="Proteomes" id="UP000638313">
    <property type="component" value="Unassembled WGS sequence"/>
</dbReference>
<protein>
    <submittedName>
        <fullName evidence="1">Uncharacterized protein</fullName>
    </submittedName>
</protein>
<keyword evidence="2" id="KW-1185">Reference proteome</keyword>
<organism evidence="1 2">
    <name type="scientific">Streptomyces mashuensis</name>
    <dbReference type="NCBI Taxonomy" id="33904"/>
    <lineage>
        <taxon>Bacteria</taxon>
        <taxon>Bacillati</taxon>
        <taxon>Actinomycetota</taxon>
        <taxon>Actinomycetes</taxon>
        <taxon>Kitasatosporales</taxon>
        <taxon>Streptomycetaceae</taxon>
        <taxon>Streptomyces</taxon>
    </lineage>
</organism>
<dbReference type="AlphaFoldDB" id="A0A919B6S2"/>
<evidence type="ECO:0000313" key="1">
    <source>
        <dbReference type="EMBL" id="GHF64508.1"/>
    </source>
</evidence>
<dbReference type="RefSeq" id="WP_268255950.1">
    <property type="nucleotide sequence ID" value="NZ_BNBD01000013.1"/>
</dbReference>
<comment type="caution">
    <text evidence="1">The sequence shown here is derived from an EMBL/GenBank/DDBJ whole genome shotgun (WGS) entry which is preliminary data.</text>
</comment>
<reference evidence="1" key="2">
    <citation type="submission" date="2020-09" db="EMBL/GenBank/DDBJ databases">
        <authorList>
            <person name="Sun Q."/>
            <person name="Ohkuma M."/>
        </authorList>
    </citation>
    <scope>NUCLEOTIDE SEQUENCE</scope>
    <source>
        <strain evidence="1">JCM 4059</strain>
    </source>
</reference>
<sequence length="44" mass="4859">MTTTDTLDRRDSAVTDEPFTIVAWLLAGEDDESALDPHIVRGID</sequence>
<evidence type="ECO:0000313" key="2">
    <source>
        <dbReference type="Proteomes" id="UP000638313"/>
    </source>
</evidence>
<dbReference type="EMBL" id="BNBD01000013">
    <property type="protein sequence ID" value="GHF64508.1"/>
    <property type="molecule type" value="Genomic_DNA"/>
</dbReference>
<reference evidence="1" key="1">
    <citation type="journal article" date="2014" name="Int. J. Syst. Evol. Microbiol.">
        <title>Complete genome sequence of Corynebacterium casei LMG S-19264T (=DSM 44701T), isolated from a smear-ripened cheese.</title>
        <authorList>
            <consortium name="US DOE Joint Genome Institute (JGI-PGF)"/>
            <person name="Walter F."/>
            <person name="Albersmeier A."/>
            <person name="Kalinowski J."/>
            <person name="Ruckert C."/>
        </authorList>
    </citation>
    <scope>NUCLEOTIDE SEQUENCE</scope>
    <source>
        <strain evidence="1">JCM 4059</strain>
    </source>
</reference>
<name>A0A919B6S2_9ACTN</name>
<gene>
    <name evidence="1" type="ORF">GCM10010218_52600</name>
</gene>
<proteinExistence type="predicted"/>
<accession>A0A919B6S2</accession>